<organism evidence="1">
    <name type="scientific">Rhizophora mucronata</name>
    <name type="common">Asiatic mangrove</name>
    <dbReference type="NCBI Taxonomy" id="61149"/>
    <lineage>
        <taxon>Eukaryota</taxon>
        <taxon>Viridiplantae</taxon>
        <taxon>Streptophyta</taxon>
        <taxon>Embryophyta</taxon>
        <taxon>Tracheophyta</taxon>
        <taxon>Spermatophyta</taxon>
        <taxon>Magnoliopsida</taxon>
        <taxon>eudicotyledons</taxon>
        <taxon>Gunneridae</taxon>
        <taxon>Pentapetalae</taxon>
        <taxon>rosids</taxon>
        <taxon>fabids</taxon>
        <taxon>Malpighiales</taxon>
        <taxon>Rhizophoraceae</taxon>
        <taxon>Rhizophora</taxon>
    </lineage>
</organism>
<name>A0A2P2LBD2_RHIMU</name>
<dbReference type="AlphaFoldDB" id="A0A2P2LBD2"/>
<dbReference type="EMBL" id="GGEC01034797">
    <property type="protein sequence ID" value="MBX15281.1"/>
    <property type="molecule type" value="Transcribed_RNA"/>
</dbReference>
<accession>A0A2P2LBD2</accession>
<protein>
    <submittedName>
        <fullName evidence="1">Uncharacterized protein</fullName>
    </submittedName>
</protein>
<sequence>MKRMEASILPCALGGQLMHKFPSQTCCSPRMVKGKGLMSLSLILQWYMSSFFCYDQFSPRVGRTDES</sequence>
<proteinExistence type="predicted"/>
<reference evidence="1" key="1">
    <citation type="submission" date="2018-02" db="EMBL/GenBank/DDBJ databases">
        <title>Rhizophora mucronata_Transcriptome.</title>
        <authorList>
            <person name="Meera S.P."/>
            <person name="Sreeshan A."/>
            <person name="Augustine A."/>
        </authorList>
    </citation>
    <scope>NUCLEOTIDE SEQUENCE</scope>
    <source>
        <tissue evidence="1">Leaf</tissue>
    </source>
</reference>
<evidence type="ECO:0000313" key="1">
    <source>
        <dbReference type="EMBL" id="MBX15281.1"/>
    </source>
</evidence>